<keyword evidence="3" id="KW-1185">Reference proteome</keyword>
<evidence type="ECO:0000256" key="1">
    <source>
        <dbReference type="SAM" id="MobiDB-lite"/>
    </source>
</evidence>
<dbReference type="AlphaFoldDB" id="A0A6A5SG69"/>
<dbReference type="Proteomes" id="UP000800038">
    <property type="component" value="Unassembled WGS sequence"/>
</dbReference>
<organism evidence="2 3">
    <name type="scientific">Clathrospora elynae</name>
    <dbReference type="NCBI Taxonomy" id="706981"/>
    <lineage>
        <taxon>Eukaryota</taxon>
        <taxon>Fungi</taxon>
        <taxon>Dikarya</taxon>
        <taxon>Ascomycota</taxon>
        <taxon>Pezizomycotina</taxon>
        <taxon>Dothideomycetes</taxon>
        <taxon>Pleosporomycetidae</taxon>
        <taxon>Pleosporales</taxon>
        <taxon>Diademaceae</taxon>
        <taxon>Clathrospora</taxon>
    </lineage>
</organism>
<dbReference type="EMBL" id="ML976089">
    <property type="protein sequence ID" value="KAF1939053.1"/>
    <property type="molecule type" value="Genomic_DNA"/>
</dbReference>
<sequence length="292" mass="33486">MPKRIKYDTPPRELVPEASDCPPQLETPQRSAIHAVFYFCQQQSLKCNLQAIHTVFGIPKSTASKVVASGQCRRLQNHPTVPNTCRGLRELTASDANAIASYIQEAPFVEKADPWQDLAERAGVVKEYKHEARASNVQFHPHMIQERVTEVTGMKTHKAVVKEKHTKAQISMRLEYIDDQLELWPKKEDWRCVLWCDELHWITGPRWPKNIKRDAGEAAKYAKDNIQYEEQHKPDPQLQHHFHMYCVLGYDFAFAIPYNAGNSNGKMNTKTYINTILPALQSYILEHGKPGV</sequence>
<proteinExistence type="predicted"/>
<feature type="region of interest" description="Disordered" evidence="1">
    <location>
        <begin position="1"/>
        <end position="25"/>
    </location>
</feature>
<protein>
    <submittedName>
        <fullName evidence="2">Uncharacterized protein</fullName>
    </submittedName>
</protein>
<evidence type="ECO:0000313" key="3">
    <source>
        <dbReference type="Proteomes" id="UP000800038"/>
    </source>
</evidence>
<dbReference type="OrthoDB" id="3694381at2759"/>
<gene>
    <name evidence="2" type="ORF">EJ02DRAFT_497951</name>
</gene>
<evidence type="ECO:0000313" key="2">
    <source>
        <dbReference type="EMBL" id="KAF1939053.1"/>
    </source>
</evidence>
<reference evidence="2" key="1">
    <citation type="journal article" date="2020" name="Stud. Mycol.">
        <title>101 Dothideomycetes genomes: a test case for predicting lifestyles and emergence of pathogens.</title>
        <authorList>
            <person name="Haridas S."/>
            <person name="Albert R."/>
            <person name="Binder M."/>
            <person name="Bloem J."/>
            <person name="Labutti K."/>
            <person name="Salamov A."/>
            <person name="Andreopoulos B."/>
            <person name="Baker S."/>
            <person name="Barry K."/>
            <person name="Bills G."/>
            <person name="Bluhm B."/>
            <person name="Cannon C."/>
            <person name="Castanera R."/>
            <person name="Culley D."/>
            <person name="Daum C."/>
            <person name="Ezra D."/>
            <person name="Gonzalez J."/>
            <person name="Henrissat B."/>
            <person name="Kuo A."/>
            <person name="Liang C."/>
            <person name="Lipzen A."/>
            <person name="Lutzoni F."/>
            <person name="Magnuson J."/>
            <person name="Mondo S."/>
            <person name="Nolan M."/>
            <person name="Ohm R."/>
            <person name="Pangilinan J."/>
            <person name="Park H.-J."/>
            <person name="Ramirez L."/>
            <person name="Alfaro M."/>
            <person name="Sun H."/>
            <person name="Tritt A."/>
            <person name="Yoshinaga Y."/>
            <person name="Zwiers L.-H."/>
            <person name="Turgeon B."/>
            <person name="Goodwin S."/>
            <person name="Spatafora J."/>
            <person name="Crous P."/>
            <person name="Grigoriev I."/>
        </authorList>
    </citation>
    <scope>NUCLEOTIDE SEQUENCE</scope>
    <source>
        <strain evidence="2">CBS 161.51</strain>
    </source>
</reference>
<feature type="compositionally biased region" description="Basic and acidic residues" evidence="1">
    <location>
        <begin position="1"/>
        <end position="15"/>
    </location>
</feature>
<name>A0A6A5SG69_9PLEO</name>
<accession>A0A6A5SG69</accession>